<feature type="compositionally biased region" description="Polar residues" evidence="1">
    <location>
        <begin position="202"/>
        <end position="219"/>
    </location>
</feature>
<proteinExistence type="predicted"/>
<evidence type="ECO:0000313" key="3">
    <source>
        <dbReference type="Proteomes" id="UP001460270"/>
    </source>
</evidence>
<feature type="compositionally biased region" description="Polar residues" evidence="1">
    <location>
        <begin position="62"/>
        <end position="78"/>
    </location>
</feature>
<evidence type="ECO:0000313" key="2">
    <source>
        <dbReference type="EMBL" id="KAK7907243.1"/>
    </source>
</evidence>
<feature type="compositionally biased region" description="Polar residues" evidence="1">
    <location>
        <begin position="30"/>
        <end position="42"/>
    </location>
</feature>
<protein>
    <recommendedName>
        <fullName evidence="4">CLOCK-interacting pacemaker</fullName>
    </recommendedName>
</protein>
<gene>
    <name evidence="2" type="ORF">WMY93_015855</name>
</gene>
<dbReference type="PANTHER" id="PTHR34648:SF6">
    <property type="entry name" value="CLOCK-INTERACTING PACEMAKER-RELATED"/>
    <property type="match status" value="1"/>
</dbReference>
<dbReference type="AlphaFoldDB" id="A0AAW0NXP9"/>
<comment type="caution">
    <text evidence="2">The sequence shown here is derived from an EMBL/GenBank/DDBJ whole genome shotgun (WGS) entry which is preliminary data.</text>
</comment>
<feature type="compositionally biased region" description="Low complexity" evidence="1">
    <location>
        <begin position="132"/>
        <end position="141"/>
    </location>
</feature>
<feature type="compositionally biased region" description="Low complexity" evidence="1">
    <location>
        <begin position="168"/>
        <end position="185"/>
    </location>
</feature>
<reference evidence="3" key="1">
    <citation type="submission" date="2024-04" db="EMBL/GenBank/DDBJ databases">
        <title>Salinicola lusitanus LLJ914,a marine bacterium isolated from the Okinawa Trough.</title>
        <authorList>
            <person name="Li J."/>
        </authorList>
    </citation>
    <scope>NUCLEOTIDE SEQUENCE [LARGE SCALE GENOMIC DNA]</scope>
</reference>
<dbReference type="EMBL" id="JBBPFD010000011">
    <property type="protein sequence ID" value="KAK7907243.1"/>
    <property type="molecule type" value="Genomic_DNA"/>
</dbReference>
<sequence>MSTKRKTPSRPGNMKSGEFQTEAERDSGFSDASSEHLSAMDTTDSEDSPAPVQPGSEAPSPKGSSPNPGQQQQLTVVGNSYSSLSRMIIMNNVVLKQPSDPPPALKPWRFSPAVEVVQPMVQQPQVVFLQPVVSSQSSSKTSNKHRRAKKYLPILKSYPKIAPRDTASTSLSSSSSSSSSSSTSSVATNRISQNDHKEISQRSRSNVVQNTSSNLPTPVSSLLQNQLSLPVAETSNNANPKDSPATIVRSSELATQPCLQVNHDRQALLQLEQSDQEAISGDGECEGDVRRKRFCNTYNILSKSGLLDITLRTKELLRQNKRTQTDIERLKEQTDMFLQVLSSGDSSLCVKLQASLQEEEREREVKTD</sequence>
<feature type="region of interest" description="Disordered" evidence="1">
    <location>
        <begin position="132"/>
        <end position="219"/>
    </location>
</feature>
<organism evidence="2 3">
    <name type="scientific">Mugilogobius chulae</name>
    <name type="common">yellowstripe goby</name>
    <dbReference type="NCBI Taxonomy" id="88201"/>
    <lineage>
        <taxon>Eukaryota</taxon>
        <taxon>Metazoa</taxon>
        <taxon>Chordata</taxon>
        <taxon>Craniata</taxon>
        <taxon>Vertebrata</taxon>
        <taxon>Euteleostomi</taxon>
        <taxon>Actinopterygii</taxon>
        <taxon>Neopterygii</taxon>
        <taxon>Teleostei</taxon>
        <taxon>Neoteleostei</taxon>
        <taxon>Acanthomorphata</taxon>
        <taxon>Gobiaria</taxon>
        <taxon>Gobiiformes</taxon>
        <taxon>Gobioidei</taxon>
        <taxon>Gobiidae</taxon>
        <taxon>Gobionellinae</taxon>
        <taxon>Mugilogobius</taxon>
    </lineage>
</organism>
<evidence type="ECO:0008006" key="4">
    <source>
        <dbReference type="Google" id="ProtNLM"/>
    </source>
</evidence>
<dbReference type="Pfam" id="PF15800">
    <property type="entry name" value="CiPC"/>
    <property type="match status" value="1"/>
</dbReference>
<keyword evidence="3" id="KW-1185">Reference proteome</keyword>
<dbReference type="GO" id="GO:0005634">
    <property type="term" value="C:nucleus"/>
    <property type="evidence" value="ECO:0007669"/>
    <property type="project" value="TreeGrafter"/>
</dbReference>
<dbReference type="GO" id="GO:0045892">
    <property type="term" value="P:negative regulation of DNA-templated transcription"/>
    <property type="evidence" value="ECO:0007669"/>
    <property type="project" value="InterPro"/>
</dbReference>
<accession>A0AAW0NXP9</accession>
<name>A0AAW0NXP9_9GOBI</name>
<dbReference type="PANTHER" id="PTHR34648">
    <property type="entry name" value="CLOCK-INTERACTING PACEMAKER"/>
    <property type="match status" value="1"/>
</dbReference>
<dbReference type="Proteomes" id="UP001460270">
    <property type="component" value="Unassembled WGS sequence"/>
</dbReference>
<feature type="region of interest" description="Disordered" evidence="1">
    <location>
        <begin position="1"/>
        <end position="78"/>
    </location>
</feature>
<dbReference type="InterPro" id="IPR031602">
    <property type="entry name" value="CIPC"/>
</dbReference>
<evidence type="ECO:0000256" key="1">
    <source>
        <dbReference type="SAM" id="MobiDB-lite"/>
    </source>
</evidence>
<dbReference type="GO" id="GO:0042754">
    <property type="term" value="P:negative regulation of circadian rhythm"/>
    <property type="evidence" value="ECO:0007669"/>
    <property type="project" value="InterPro"/>
</dbReference>